<reference evidence="1" key="1">
    <citation type="journal article" date="2022" name="Int. J. Mol. Sci.">
        <title>Draft Genome of Tanacetum Coccineum: Genomic Comparison of Closely Related Tanacetum-Family Plants.</title>
        <authorList>
            <person name="Yamashiro T."/>
            <person name="Shiraishi A."/>
            <person name="Nakayama K."/>
            <person name="Satake H."/>
        </authorList>
    </citation>
    <scope>NUCLEOTIDE SEQUENCE</scope>
</reference>
<keyword evidence="2" id="KW-1185">Reference proteome</keyword>
<accession>A0ABQ4ZVZ2</accession>
<sequence>MRGAVDETIWFFTSIRNLLKQYSYSIFEAGPPSTYMWCMKWPSISASMIIGPFVLSSSSKAQAKYTIERITKDDKGSDSDYSKTAVGASVDVITAFRENTHHELSEQTYPSHSPGLMCGFDSEGKQTPRAPTRITSAVDLGRVL</sequence>
<reference evidence="1" key="2">
    <citation type="submission" date="2022-01" db="EMBL/GenBank/DDBJ databases">
        <authorList>
            <person name="Yamashiro T."/>
            <person name="Shiraishi A."/>
            <person name="Satake H."/>
            <person name="Nakayama K."/>
        </authorList>
    </citation>
    <scope>NUCLEOTIDE SEQUENCE</scope>
</reference>
<gene>
    <name evidence="1" type="ORF">Tco_0800594</name>
</gene>
<dbReference type="EMBL" id="BQNB010011670">
    <property type="protein sequence ID" value="GJS93626.1"/>
    <property type="molecule type" value="Genomic_DNA"/>
</dbReference>
<name>A0ABQ4ZVZ2_9ASTR</name>
<proteinExistence type="predicted"/>
<evidence type="ECO:0000313" key="1">
    <source>
        <dbReference type="EMBL" id="GJS93626.1"/>
    </source>
</evidence>
<evidence type="ECO:0000313" key="2">
    <source>
        <dbReference type="Proteomes" id="UP001151760"/>
    </source>
</evidence>
<protein>
    <submittedName>
        <fullName evidence="1">Uncharacterized protein</fullName>
    </submittedName>
</protein>
<comment type="caution">
    <text evidence="1">The sequence shown here is derived from an EMBL/GenBank/DDBJ whole genome shotgun (WGS) entry which is preliminary data.</text>
</comment>
<dbReference type="Proteomes" id="UP001151760">
    <property type="component" value="Unassembled WGS sequence"/>
</dbReference>
<organism evidence="1 2">
    <name type="scientific">Tanacetum coccineum</name>
    <dbReference type="NCBI Taxonomy" id="301880"/>
    <lineage>
        <taxon>Eukaryota</taxon>
        <taxon>Viridiplantae</taxon>
        <taxon>Streptophyta</taxon>
        <taxon>Embryophyta</taxon>
        <taxon>Tracheophyta</taxon>
        <taxon>Spermatophyta</taxon>
        <taxon>Magnoliopsida</taxon>
        <taxon>eudicotyledons</taxon>
        <taxon>Gunneridae</taxon>
        <taxon>Pentapetalae</taxon>
        <taxon>asterids</taxon>
        <taxon>campanulids</taxon>
        <taxon>Asterales</taxon>
        <taxon>Asteraceae</taxon>
        <taxon>Asteroideae</taxon>
        <taxon>Anthemideae</taxon>
        <taxon>Anthemidinae</taxon>
        <taxon>Tanacetum</taxon>
    </lineage>
</organism>